<gene>
    <name evidence="10" type="ORF">MELIAE_LOCUS5545</name>
</gene>
<dbReference type="InterPro" id="IPR013766">
    <property type="entry name" value="Thioredoxin_domain"/>
</dbReference>
<reference evidence="10" key="1">
    <citation type="submission" date="2021-12" db="EMBL/GenBank/DDBJ databases">
        <authorList>
            <person name="King R."/>
        </authorList>
    </citation>
    <scope>NUCLEOTIDE SEQUENCE</scope>
</reference>
<accession>A0A9P0B2R4</accession>
<evidence type="ECO:0000256" key="7">
    <source>
        <dbReference type="ARBA" id="ARBA00023284"/>
    </source>
</evidence>
<dbReference type="GO" id="GO:0034976">
    <property type="term" value="P:response to endoplasmic reticulum stress"/>
    <property type="evidence" value="ECO:0007669"/>
    <property type="project" value="TreeGrafter"/>
</dbReference>
<evidence type="ECO:0000256" key="1">
    <source>
        <dbReference type="ARBA" id="ARBA00001182"/>
    </source>
</evidence>
<dbReference type="SUPFAM" id="SSF52833">
    <property type="entry name" value="Thioredoxin-like"/>
    <property type="match status" value="1"/>
</dbReference>
<feature type="chain" id="PRO_5040394563" description="protein disulfide-isomerase" evidence="8">
    <location>
        <begin position="21"/>
        <end position="220"/>
    </location>
</feature>
<dbReference type="GO" id="GO:0006457">
    <property type="term" value="P:protein folding"/>
    <property type="evidence" value="ECO:0007669"/>
    <property type="project" value="TreeGrafter"/>
</dbReference>
<evidence type="ECO:0000259" key="9">
    <source>
        <dbReference type="PROSITE" id="PS51352"/>
    </source>
</evidence>
<feature type="signal peptide" evidence="8">
    <location>
        <begin position="1"/>
        <end position="20"/>
    </location>
</feature>
<evidence type="ECO:0000256" key="6">
    <source>
        <dbReference type="ARBA" id="ARBA00023235"/>
    </source>
</evidence>
<organism evidence="10 11">
    <name type="scientific">Brassicogethes aeneus</name>
    <name type="common">Rape pollen beetle</name>
    <name type="synonym">Meligethes aeneus</name>
    <dbReference type="NCBI Taxonomy" id="1431903"/>
    <lineage>
        <taxon>Eukaryota</taxon>
        <taxon>Metazoa</taxon>
        <taxon>Ecdysozoa</taxon>
        <taxon>Arthropoda</taxon>
        <taxon>Hexapoda</taxon>
        <taxon>Insecta</taxon>
        <taxon>Pterygota</taxon>
        <taxon>Neoptera</taxon>
        <taxon>Endopterygota</taxon>
        <taxon>Coleoptera</taxon>
        <taxon>Polyphaga</taxon>
        <taxon>Cucujiformia</taxon>
        <taxon>Nitidulidae</taxon>
        <taxon>Meligethinae</taxon>
        <taxon>Brassicogethes</taxon>
    </lineage>
</organism>
<dbReference type="Proteomes" id="UP001154078">
    <property type="component" value="Chromosome 3"/>
</dbReference>
<keyword evidence="5" id="KW-0256">Endoplasmic reticulum</keyword>
<dbReference type="PROSITE" id="PS51352">
    <property type="entry name" value="THIOREDOXIN_2"/>
    <property type="match status" value="1"/>
</dbReference>
<dbReference type="InterPro" id="IPR036249">
    <property type="entry name" value="Thioredoxin-like_sf"/>
</dbReference>
<dbReference type="EC" id="5.3.4.1" evidence="4"/>
<proteinExistence type="inferred from homology"/>
<comment type="catalytic activity">
    <reaction evidence="1">
        <text>Catalyzes the rearrangement of -S-S- bonds in proteins.</text>
        <dbReference type="EC" id="5.3.4.1"/>
    </reaction>
</comment>
<comment type="similarity">
    <text evidence="3">Belongs to the protein disulfide isomerase family.</text>
</comment>
<keyword evidence="7" id="KW-0676">Redox-active center</keyword>
<evidence type="ECO:0000256" key="3">
    <source>
        <dbReference type="ARBA" id="ARBA00006347"/>
    </source>
</evidence>
<dbReference type="AlphaFoldDB" id="A0A9P0B2R4"/>
<comment type="subcellular location">
    <subcellularLocation>
        <location evidence="2">Endoplasmic reticulum lumen</location>
    </subcellularLocation>
</comment>
<dbReference type="Gene3D" id="3.40.30.10">
    <property type="entry name" value="Glutaredoxin"/>
    <property type="match status" value="1"/>
</dbReference>
<name>A0A9P0B2R4_BRAAE</name>
<evidence type="ECO:0000256" key="5">
    <source>
        <dbReference type="ARBA" id="ARBA00022824"/>
    </source>
</evidence>
<keyword evidence="6" id="KW-0413">Isomerase</keyword>
<evidence type="ECO:0000256" key="4">
    <source>
        <dbReference type="ARBA" id="ARBA00012723"/>
    </source>
</evidence>
<keyword evidence="11" id="KW-1185">Reference proteome</keyword>
<sequence>MCITLFCLLFITFTISDVFSQDLLHGECKNPDYVPKDSFQLAFEEKRDLNPFVFTNNLVPEALKLDLKSEDTPSANDDNVKVAVGRNFYDMVVNNGKDTIVALYAPWCKYCQALLPQFDNLADMLKNENVAVVKMDASKNEVPANYDVPSYPTIYWASRDSKYFPKKYEGPRTAQAMLKFIALHSTHELKTYDRRGSLKSMSIYNVGSQNIDKIVSNKVI</sequence>
<feature type="domain" description="Thioredoxin" evidence="9">
    <location>
        <begin position="59"/>
        <end position="220"/>
    </location>
</feature>
<evidence type="ECO:0000256" key="2">
    <source>
        <dbReference type="ARBA" id="ARBA00004319"/>
    </source>
</evidence>
<dbReference type="PANTHER" id="PTHR18929:SF132">
    <property type="entry name" value="PROTEIN DISULFIDE-ISOMERASE A3"/>
    <property type="match status" value="1"/>
</dbReference>
<dbReference type="Pfam" id="PF00085">
    <property type="entry name" value="Thioredoxin"/>
    <property type="match status" value="1"/>
</dbReference>
<dbReference type="GO" id="GO:0005788">
    <property type="term" value="C:endoplasmic reticulum lumen"/>
    <property type="evidence" value="ECO:0007669"/>
    <property type="project" value="UniProtKB-SubCell"/>
</dbReference>
<dbReference type="GO" id="GO:0003756">
    <property type="term" value="F:protein disulfide isomerase activity"/>
    <property type="evidence" value="ECO:0007669"/>
    <property type="project" value="UniProtKB-EC"/>
</dbReference>
<evidence type="ECO:0000313" key="11">
    <source>
        <dbReference type="Proteomes" id="UP001154078"/>
    </source>
</evidence>
<keyword evidence="8" id="KW-0732">Signal</keyword>
<evidence type="ECO:0000256" key="8">
    <source>
        <dbReference type="SAM" id="SignalP"/>
    </source>
</evidence>
<dbReference type="PANTHER" id="PTHR18929">
    <property type="entry name" value="PROTEIN DISULFIDE ISOMERASE"/>
    <property type="match status" value="1"/>
</dbReference>
<dbReference type="EMBL" id="OV121134">
    <property type="protein sequence ID" value="CAH0553583.1"/>
    <property type="molecule type" value="Genomic_DNA"/>
</dbReference>
<protein>
    <recommendedName>
        <fullName evidence="4">protein disulfide-isomerase</fullName>
        <ecNumber evidence="4">5.3.4.1</ecNumber>
    </recommendedName>
</protein>
<dbReference type="OrthoDB" id="427280at2759"/>
<evidence type="ECO:0000313" key="10">
    <source>
        <dbReference type="EMBL" id="CAH0553583.1"/>
    </source>
</evidence>